<dbReference type="EMBL" id="JBHSPB010000037">
    <property type="protein sequence ID" value="MFC5724878.1"/>
    <property type="molecule type" value="Genomic_DNA"/>
</dbReference>
<evidence type="ECO:0000313" key="2">
    <source>
        <dbReference type="Proteomes" id="UP001596083"/>
    </source>
</evidence>
<sequence length="102" mass="10800">MTDPTQESVISSVTGFPWSSEESVAYEAAIEAINSTVGACSARIAAEEASPEPDQAAIAEWQARQSECARAREALDPADHAEVARVRAHYAAVARQVLGDQA</sequence>
<dbReference type="RefSeq" id="WP_390321468.1">
    <property type="nucleotide sequence ID" value="NZ_JBHSPB010000037.1"/>
</dbReference>
<reference evidence="2" key="1">
    <citation type="journal article" date="2019" name="Int. J. Syst. Evol. Microbiol.">
        <title>The Global Catalogue of Microorganisms (GCM) 10K type strain sequencing project: providing services to taxonomists for standard genome sequencing and annotation.</title>
        <authorList>
            <consortium name="The Broad Institute Genomics Platform"/>
            <consortium name="The Broad Institute Genome Sequencing Center for Infectious Disease"/>
            <person name="Wu L."/>
            <person name="Ma J."/>
        </authorList>
    </citation>
    <scope>NUCLEOTIDE SEQUENCE [LARGE SCALE GENOMIC DNA]</scope>
    <source>
        <strain evidence="2">CGMCC 4.7304</strain>
    </source>
</reference>
<proteinExistence type="predicted"/>
<organism evidence="1 2">
    <name type="scientific">Streptomyces gamaensis</name>
    <dbReference type="NCBI Taxonomy" id="1763542"/>
    <lineage>
        <taxon>Bacteria</taxon>
        <taxon>Bacillati</taxon>
        <taxon>Actinomycetota</taxon>
        <taxon>Actinomycetes</taxon>
        <taxon>Kitasatosporales</taxon>
        <taxon>Streptomycetaceae</taxon>
        <taxon>Streptomyces</taxon>
    </lineage>
</organism>
<dbReference type="Proteomes" id="UP001596083">
    <property type="component" value="Unassembled WGS sequence"/>
</dbReference>
<gene>
    <name evidence="1" type="ORF">ACFP1Z_32500</name>
</gene>
<keyword evidence="2" id="KW-1185">Reference proteome</keyword>
<protein>
    <submittedName>
        <fullName evidence="1">Uncharacterized protein</fullName>
    </submittedName>
</protein>
<accession>A0ABW0ZD30</accession>
<evidence type="ECO:0000313" key="1">
    <source>
        <dbReference type="EMBL" id="MFC5724878.1"/>
    </source>
</evidence>
<name>A0ABW0ZD30_9ACTN</name>
<comment type="caution">
    <text evidence="1">The sequence shown here is derived from an EMBL/GenBank/DDBJ whole genome shotgun (WGS) entry which is preliminary data.</text>
</comment>